<organism evidence="1 2">
    <name type="scientific">Aristaeella lactis</name>
    <dbReference type="NCBI Taxonomy" id="3046383"/>
    <lineage>
        <taxon>Bacteria</taxon>
        <taxon>Bacillati</taxon>
        <taxon>Bacillota</taxon>
        <taxon>Clostridia</taxon>
        <taxon>Eubacteriales</taxon>
        <taxon>Aristaeellaceae</taxon>
        <taxon>Aristaeella</taxon>
    </lineage>
</organism>
<gene>
    <name evidence="1" type="ORF">SAMN06297397_0156</name>
</gene>
<evidence type="ECO:0000313" key="1">
    <source>
        <dbReference type="EMBL" id="SMC94544.1"/>
    </source>
</evidence>
<keyword evidence="1" id="KW-0067">ATP-binding</keyword>
<proteinExistence type="predicted"/>
<keyword evidence="1" id="KW-0547">Nucleotide-binding</keyword>
<dbReference type="Proteomes" id="UP000192328">
    <property type="component" value="Unassembled WGS sequence"/>
</dbReference>
<keyword evidence="2" id="KW-1185">Reference proteome</keyword>
<name>A0AC61PQX9_9FIRM</name>
<comment type="caution">
    <text evidence="1">The sequence shown here is derived from an EMBL/GenBank/DDBJ whole genome shotgun (WGS) entry which is preliminary data.</text>
</comment>
<evidence type="ECO:0000313" key="2">
    <source>
        <dbReference type="Proteomes" id="UP000192328"/>
    </source>
</evidence>
<accession>A0AC61PQX9</accession>
<dbReference type="EMBL" id="FWXZ01000012">
    <property type="protein sequence ID" value="SMC94544.1"/>
    <property type="molecule type" value="Genomic_DNA"/>
</dbReference>
<sequence>MENIQTKDHIKPRKGRGRLIWRFLKGSKALFILCMTCSALVSLGEMIVPQIIRITIDNIIGGASTENLAPVVQNMITSLGGAEALRGRMWIMALAVLVVAGICAVARYLFRVSDVKASERLVKNMRDTLFGHIERLPFQWHMSNHTGDIIQRCTSDIETTRNFISEQMTNLIRIGILLVMSMSFMFSMNSSLTLIAMAPLPVIIWYSLFFHRKFRKGFEECDENEGKLSAMAQENLTGVRVVRAFGRERYERDRFEKHNEYYTSLWVKLGRLMSFFWSSSDILSGIQIMLVVIFGVLFCLRGSMTSGEYIAFISYNGMLVWPVRQLGRMLSEMSKAGVGIDRIGYIMDAEEEKDPEGALTPPMDGDICFDHVTFAYEGSKEMLHDVNFTIPAGTTLGILGGTGSGKSTLMYLLDRLYPLPADCGKITIGGTDISKIALEHLRGNIGIVLQEPYLFSRTLRDNLGIAVRDLGDKELEAAVQAACLDETIQSFTKGYDTFVGERGVTLSGGQKQRAAIARMLTRPTPIMIFDDSLSAVDTETDAKIRTALEKRFGSATIILISHRITTLSKADQVLVLDHGKVSQLGTPEELSGQDGLYRRIMEIQGYSAEPETKEKESAADLKEVTAE</sequence>
<protein>
    <submittedName>
        <fullName evidence="1">ATP-binding cassette, subfamily B</fullName>
    </submittedName>
</protein>
<reference evidence="1" key="1">
    <citation type="submission" date="2017-04" db="EMBL/GenBank/DDBJ databases">
        <authorList>
            <person name="Varghese N."/>
            <person name="Submissions S."/>
        </authorList>
    </citation>
    <scope>NUCLEOTIDE SEQUENCE</scope>
    <source>
        <strain evidence="1">WTE2008</strain>
    </source>
</reference>